<keyword evidence="1" id="KW-0812">Transmembrane</keyword>
<keyword evidence="3" id="KW-1185">Reference proteome</keyword>
<feature type="transmembrane region" description="Helical" evidence="1">
    <location>
        <begin position="158"/>
        <end position="182"/>
    </location>
</feature>
<feature type="transmembrane region" description="Helical" evidence="1">
    <location>
        <begin position="203"/>
        <end position="225"/>
    </location>
</feature>
<dbReference type="AlphaFoldDB" id="A0A7Z7ND32"/>
<dbReference type="RefSeq" id="WP_186246002.1">
    <property type="nucleotide sequence ID" value="NZ_OCTY01000002.1"/>
</dbReference>
<keyword evidence="1" id="KW-0472">Membrane</keyword>
<dbReference type="InterPro" id="IPR021315">
    <property type="entry name" value="Gap/Sap"/>
</dbReference>
<name>A0A7Z7ND32_9MYCO</name>
<comment type="caution">
    <text evidence="2">The sequence shown here is derived from an EMBL/GenBank/DDBJ whole genome shotgun (WGS) entry which is preliminary data.</text>
</comment>
<evidence type="ECO:0000256" key="1">
    <source>
        <dbReference type="SAM" id="Phobius"/>
    </source>
</evidence>
<accession>A0A7Z7ND32</accession>
<dbReference type="EMBL" id="OCTY01000002">
    <property type="protein sequence ID" value="SOJ57552.1"/>
    <property type="molecule type" value="Genomic_DNA"/>
</dbReference>
<feature type="transmembrane region" description="Helical" evidence="1">
    <location>
        <begin position="119"/>
        <end position="146"/>
    </location>
</feature>
<evidence type="ECO:0008006" key="4">
    <source>
        <dbReference type="Google" id="ProtNLM"/>
    </source>
</evidence>
<evidence type="ECO:0000313" key="2">
    <source>
        <dbReference type="EMBL" id="SOJ57552.1"/>
    </source>
</evidence>
<keyword evidence="1" id="KW-1133">Transmembrane helix</keyword>
<sequence length="231" mass="25127">MLALLMTLSGLAFVESFNVLNLGATSAIVYDSRLHRRSPLPGGLSFVAGLFAATAAVGITVAMGVTFVTELTAFKLTPATRYRGELIVGAVLACIACYPSATQKASPRWAFTVMRRRPWLFAGAGATLGFGQAATDVVYLAALAMLSTHHPQPSVWPAVWPLMVVAYCVVELWPPLLVLFLATRRTARAQRVQRRLVRVITRYGPRWVRALCLVTGAALVIDAFLHSRSLW</sequence>
<dbReference type="Proteomes" id="UP000554965">
    <property type="component" value="Unassembled WGS sequence"/>
</dbReference>
<reference evidence="2 3" key="1">
    <citation type="submission" date="2017-10" db="EMBL/GenBank/DDBJ databases">
        <authorList>
            <consortium name="Urmite Genomes"/>
        </authorList>
    </citation>
    <scope>NUCLEOTIDE SEQUENCE [LARGE SCALE GENOMIC DNA]</scope>
    <source>
        <strain evidence="2 3">FB-527</strain>
    </source>
</reference>
<proteinExistence type="predicted"/>
<dbReference type="Pfam" id="PF11139">
    <property type="entry name" value="SfLAP"/>
    <property type="match status" value="1"/>
</dbReference>
<protein>
    <recommendedName>
        <fullName evidence="4">GAP family protein</fullName>
    </recommendedName>
</protein>
<feature type="transmembrane region" description="Helical" evidence="1">
    <location>
        <begin position="6"/>
        <end position="30"/>
    </location>
</feature>
<gene>
    <name evidence="2" type="ORF">MSIMFB_05030</name>
</gene>
<organism evidence="2 3">
    <name type="scientific">Mycobacterium simulans</name>
    <dbReference type="NCBI Taxonomy" id="627089"/>
    <lineage>
        <taxon>Bacteria</taxon>
        <taxon>Bacillati</taxon>
        <taxon>Actinomycetota</taxon>
        <taxon>Actinomycetes</taxon>
        <taxon>Mycobacteriales</taxon>
        <taxon>Mycobacteriaceae</taxon>
        <taxon>Mycobacterium</taxon>
    </lineage>
</organism>
<feature type="transmembrane region" description="Helical" evidence="1">
    <location>
        <begin position="42"/>
        <end position="68"/>
    </location>
</feature>
<evidence type="ECO:0000313" key="3">
    <source>
        <dbReference type="Proteomes" id="UP000554965"/>
    </source>
</evidence>